<sequence length="30" mass="3542">MDILKPKDVVITLKNSMNTLQRWDNNVKNI</sequence>
<name>A0A6N2ZJK3_FINMA</name>
<reference evidence="1" key="1">
    <citation type="submission" date="2019-11" db="EMBL/GenBank/DDBJ databases">
        <authorList>
            <person name="Feng L."/>
        </authorList>
    </citation>
    <scope>NUCLEOTIDE SEQUENCE</scope>
    <source>
        <strain evidence="1">FmagnaLFYP121</strain>
    </source>
</reference>
<gene>
    <name evidence="1" type="ORF">FMLFYP121_00579</name>
</gene>
<organism evidence="1">
    <name type="scientific">Finegoldia magna</name>
    <name type="common">Peptostreptococcus magnus</name>
    <dbReference type="NCBI Taxonomy" id="1260"/>
    <lineage>
        <taxon>Bacteria</taxon>
        <taxon>Bacillati</taxon>
        <taxon>Bacillota</taxon>
        <taxon>Tissierellia</taxon>
        <taxon>Tissierellales</taxon>
        <taxon>Peptoniphilaceae</taxon>
        <taxon>Finegoldia</taxon>
    </lineage>
</organism>
<accession>A0A6N2ZJK3</accession>
<dbReference type="AlphaFoldDB" id="A0A6N2ZJK3"/>
<protein>
    <submittedName>
        <fullName evidence="1">Uncharacterized protein</fullName>
    </submittedName>
</protein>
<proteinExistence type="predicted"/>
<dbReference type="EMBL" id="CACRTP010000008">
    <property type="protein sequence ID" value="VYT79689.1"/>
    <property type="molecule type" value="Genomic_DNA"/>
</dbReference>
<evidence type="ECO:0000313" key="1">
    <source>
        <dbReference type="EMBL" id="VYT79689.1"/>
    </source>
</evidence>